<dbReference type="InterPro" id="IPR027417">
    <property type="entry name" value="P-loop_NTPase"/>
</dbReference>
<evidence type="ECO:0000313" key="3">
    <source>
        <dbReference type="EMBL" id="KIW93096.1"/>
    </source>
</evidence>
<dbReference type="GO" id="GO:0016020">
    <property type="term" value="C:membrane"/>
    <property type="evidence" value="ECO:0007669"/>
    <property type="project" value="InterPro"/>
</dbReference>
<proteinExistence type="predicted"/>
<accession>A0A0D2ET72</accession>
<dbReference type="HOGENOM" id="CLU_041217_10_6_1"/>
<keyword evidence="2" id="KW-0342">GTP-binding</keyword>
<evidence type="ECO:0000256" key="1">
    <source>
        <dbReference type="ARBA" id="ARBA00022741"/>
    </source>
</evidence>
<dbReference type="SUPFAM" id="SSF52540">
    <property type="entry name" value="P-loop containing nucleoside triphosphate hydrolases"/>
    <property type="match status" value="1"/>
</dbReference>
<dbReference type="EMBL" id="KN846987">
    <property type="protein sequence ID" value="KIW93096.1"/>
    <property type="molecule type" value="Genomic_DNA"/>
</dbReference>
<gene>
    <name evidence="3" type="ORF">Z519_05701</name>
</gene>
<dbReference type="GO" id="GO:0005525">
    <property type="term" value="F:GTP binding"/>
    <property type="evidence" value="ECO:0007669"/>
    <property type="project" value="UniProtKB-KW"/>
</dbReference>
<dbReference type="GO" id="GO:0003924">
    <property type="term" value="F:GTPase activity"/>
    <property type="evidence" value="ECO:0007669"/>
    <property type="project" value="InterPro"/>
</dbReference>
<sequence>MAARGKKFTVGVFGAPGSGKTTLIHQYFFGRYHEEHKHMVHYAKMVDVDSELIELDIIETTKDPGDFPEFDAMIFVFSTSSTMTFHSVIPYHNSRRRLIALVGIMTDYHGQTVAYDDGLDLAKCMGAGYFHFSPKYGCGVQTPFEFLLRRFVVQQPKRAEIIQVPSFNLYRWIRAKWYVYRIKKPKSKVRRIMLESLGDDSDSIDWAKYLEERR</sequence>
<keyword evidence="4" id="KW-1185">Reference proteome</keyword>
<dbReference type="VEuPathDB" id="FungiDB:Z519_05701"/>
<dbReference type="Gene3D" id="3.40.50.300">
    <property type="entry name" value="P-loop containing nucleotide triphosphate hydrolases"/>
    <property type="match status" value="1"/>
</dbReference>
<dbReference type="Pfam" id="PF00071">
    <property type="entry name" value="Ras"/>
    <property type="match status" value="1"/>
</dbReference>
<dbReference type="InterPro" id="IPR020849">
    <property type="entry name" value="Small_GTPase_Ras-type"/>
</dbReference>
<evidence type="ECO:0000313" key="4">
    <source>
        <dbReference type="Proteomes" id="UP000053789"/>
    </source>
</evidence>
<dbReference type="Proteomes" id="UP000053789">
    <property type="component" value="Unassembled WGS sequence"/>
</dbReference>
<dbReference type="RefSeq" id="XP_016619765.1">
    <property type="nucleotide sequence ID" value="XM_016763441.1"/>
</dbReference>
<dbReference type="InterPro" id="IPR001806">
    <property type="entry name" value="Small_GTPase"/>
</dbReference>
<dbReference type="OrthoDB" id="265044at2759"/>
<dbReference type="AlphaFoldDB" id="A0A0D2ET72"/>
<dbReference type="GO" id="GO:0007165">
    <property type="term" value="P:signal transduction"/>
    <property type="evidence" value="ECO:0007669"/>
    <property type="project" value="InterPro"/>
</dbReference>
<keyword evidence="1" id="KW-0547">Nucleotide-binding</keyword>
<protein>
    <submittedName>
        <fullName evidence="3">Uncharacterized protein</fullName>
    </submittedName>
</protein>
<dbReference type="SMART" id="SM00173">
    <property type="entry name" value="RAS"/>
    <property type="match status" value="1"/>
</dbReference>
<name>A0A0D2ET72_CLAB1</name>
<organism evidence="3 4">
    <name type="scientific">Cladophialophora bantiana (strain ATCC 10958 / CBS 173.52 / CDC B-1940 / NIH 8579)</name>
    <name type="common">Xylohypha bantiana</name>
    <dbReference type="NCBI Taxonomy" id="1442370"/>
    <lineage>
        <taxon>Eukaryota</taxon>
        <taxon>Fungi</taxon>
        <taxon>Dikarya</taxon>
        <taxon>Ascomycota</taxon>
        <taxon>Pezizomycotina</taxon>
        <taxon>Eurotiomycetes</taxon>
        <taxon>Chaetothyriomycetidae</taxon>
        <taxon>Chaetothyriales</taxon>
        <taxon>Herpotrichiellaceae</taxon>
        <taxon>Cladophialophora</taxon>
    </lineage>
</organism>
<evidence type="ECO:0000256" key="2">
    <source>
        <dbReference type="ARBA" id="ARBA00023134"/>
    </source>
</evidence>
<reference evidence="3" key="1">
    <citation type="submission" date="2015-01" db="EMBL/GenBank/DDBJ databases">
        <title>The Genome Sequence of Cladophialophora bantiana CBS 173.52.</title>
        <authorList>
            <consortium name="The Broad Institute Genomics Platform"/>
            <person name="Cuomo C."/>
            <person name="de Hoog S."/>
            <person name="Gorbushina A."/>
            <person name="Stielow B."/>
            <person name="Teixiera M."/>
            <person name="Abouelleil A."/>
            <person name="Chapman S.B."/>
            <person name="Priest M."/>
            <person name="Young S.K."/>
            <person name="Wortman J."/>
            <person name="Nusbaum C."/>
            <person name="Birren B."/>
        </authorList>
    </citation>
    <scope>NUCLEOTIDE SEQUENCE [LARGE SCALE GENOMIC DNA]</scope>
    <source>
        <strain evidence="3">CBS 173.52</strain>
    </source>
</reference>
<dbReference type="GeneID" id="27698629"/>
<dbReference type="PANTHER" id="PTHR24070">
    <property type="entry name" value="RAS, DI-RAS, AND RHEB FAMILY MEMBERS OF SMALL GTPASE SUPERFAMILY"/>
    <property type="match status" value="1"/>
</dbReference>